<reference evidence="1" key="1">
    <citation type="submission" date="2025-08" db="UniProtKB">
        <authorList>
            <consortium name="Ensembl"/>
        </authorList>
    </citation>
    <scope>IDENTIFICATION</scope>
</reference>
<keyword evidence="2" id="KW-1185">Reference proteome</keyword>
<dbReference type="AlphaFoldDB" id="A0A8B9NHH2"/>
<sequence>IPKPFGCWGPQSPPKPCGTGWTWAVNAAPTTVPLDPVGIWMGSLDALLQWDVQTHFWGAKSAGHELGFPQANPPQIPGLNSAYGDMKQPVRSPEAWPRVCHRSGGKGRLRLEPRGARVGFAVAAARLGRGTCRGGGVRSHPLHEEFQDAQVWEHGVQRL</sequence>
<protein>
    <submittedName>
        <fullName evidence="1">Uncharacterized protein</fullName>
    </submittedName>
</protein>
<dbReference type="Proteomes" id="UP000694541">
    <property type="component" value="Unplaced"/>
</dbReference>
<name>A0A8B9NHH2_9AVES</name>
<reference evidence="1" key="2">
    <citation type="submission" date="2025-09" db="UniProtKB">
        <authorList>
            <consortium name="Ensembl"/>
        </authorList>
    </citation>
    <scope>IDENTIFICATION</scope>
</reference>
<accession>A0A8B9NHH2</accession>
<evidence type="ECO:0000313" key="2">
    <source>
        <dbReference type="Proteomes" id="UP000694541"/>
    </source>
</evidence>
<organism evidence="1 2">
    <name type="scientific">Accipiter nisus</name>
    <name type="common">Eurasian sparrowhawk</name>
    <dbReference type="NCBI Taxonomy" id="211598"/>
    <lineage>
        <taxon>Eukaryota</taxon>
        <taxon>Metazoa</taxon>
        <taxon>Chordata</taxon>
        <taxon>Craniata</taxon>
        <taxon>Vertebrata</taxon>
        <taxon>Euteleostomi</taxon>
        <taxon>Archelosauria</taxon>
        <taxon>Archosauria</taxon>
        <taxon>Dinosauria</taxon>
        <taxon>Saurischia</taxon>
        <taxon>Theropoda</taxon>
        <taxon>Coelurosauria</taxon>
        <taxon>Aves</taxon>
        <taxon>Neognathae</taxon>
        <taxon>Neoaves</taxon>
        <taxon>Telluraves</taxon>
        <taxon>Accipitrimorphae</taxon>
        <taxon>Accipitriformes</taxon>
        <taxon>Accipitridae</taxon>
        <taxon>Accipitrinae</taxon>
        <taxon>Accipiter</taxon>
    </lineage>
</organism>
<evidence type="ECO:0000313" key="1">
    <source>
        <dbReference type="Ensembl" id="ENSANIP00000022479.1"/>
    </source>
</evidence>
<dbReference type="Ensembl" id="ENSANIT00000023225.1">
    <property type="protein sequence ID" value="ENSANIP00000022479.1"/>
    <property type="gene ID" value="ENSANIG00000015292.1"/>
</dbReference>
<proteinExistence type="predicted"/>